<keyword evidence="2" id="KW-1185">Reference proteome</keyword>
<dbReference type="InterPro" id="IPR014917">
    <property type="entry name" value="DUF1800"/>
</dbReference>
<evidence type="ECO:0000313" key="1">
    <source>
        <dbReference type="EMBL" id="MBE9396335.1"/>
    </source>
</evidence>
<dbReference type="EMBL" id="JADEYS010000002">
    <property type="protein sequence ID" value="MBE9396335.1"/>
    <property type="molecule type" value="Genomic_DNA"/>
</dbReference>
<proteinExistence type="predicted"/>
<accession>A0A8J7K515</accession>
<name>A0A8J7K515_9GAMM</name>
<comment type="caution">
    <text evidence="1">The sequence shown here is derived from an EMBL/GenBank/DDBJ whole genome shotgun (WGS) entry which is preliminary data.</text>
</comment>
<gene>
    <name evidence="1" type="ORF">IOQ59_03575</name>
</gene>
<dbReference type="AlphaFoldDB" id="A0A8J7K515"/>
<sequence length="465" mass="51817">MITQQQYVAMTRFGLGPSFKDLQALGDSPNDWLLSQIEPTVQDHGPQVPSSRRSLVERKAIFDEIRKLKRAGSGSGGISKSSDQQIKQLRRQARKITEQQLLQRFSYAQTTNTPFRERLVQFYSNHFTVSCKGKNAISTACVGYENEAIRSRLNGHFGGMLNAVVKHPVMLTYLDNIRSIGPNSSAGKKRKVGPNENLAREILELHTLGVDGGYHQRDVIALANIITGWTVGGKRLAKFGAEPGAFFFSQRMHEPGAHRLMGKDYLQEDVQQGQSALQDLSLHPSTARFVATKLARHFIADEPPEEAINLLTQTYLDTDGHLPTLHRALIEMDLIWQPSHRKFKTPYEYVLSILRVLPVSIADKRLSRSLSSGLESMGQVPFSASSPKGWPDTATHWTAPDALKKRIEWALAIGLNSGIDPVFANQTIEKLLPPDSDTLRVAMSRAESPSQAIALLFASPDFQWR</sequence>
<reference evidence="1" key="1">
    <citation type="submission" date="2020-10" db="EMBL/GenBank/DDBJ databases">
        <title>Bacterium isolated from coastal waters sediment.</title>
        <authorList>
            <person name="Chen R.-J."/>
            <person name="Lu D.-C."/>
            <person name="Zhu K.-L."/>
            <person name="Du Z.-J."/>
        </authorList>
    </citation>
    <scope>NUCLEOTIDE SEQUENCE</scope>
    <source>
        <strain evidence="1">N1Y112</strain>
    </source>
</reference>
<dbReference type="Pfam" id="PF08811">
    <property type="entry name" value="DUF1800"/>
    <property type="match status" value="1"/>
</dbReference>
<protein>
    <submittedName>
        <fullName evidence="1">DUF1800 domain-containing protein</fullName>
    </submittedName>
</protein>
<organism evidence="1 2">
    <name type="scientific">Pontibacterium sinense</name>
    <dbReference type="NCBI Taxonomy" id="2781979"/>
    <lineage>
        <taxon>Bacteria</taxon>
        <taxon>Pseudomonadati</taxon>
        <taxon>Pseudomonadota</taxon>
        <taxon>Gammaproteobacteria</taxon>
        <taxon>Oceanospirillales</taxon>
        <taxon>Oceanospirillaceae</taxon>
        <taxon>Pontibacterium</taxon>
    </lineage>
</organism>
<dbReference type="Proteomes" id="UP000640333">
    <property type="component" value="Unassembled WGS sequence"/>
</dbReference>
<dbReference type="RefSeq" id="WP_193951879.1">
    <property type="nucleotide sequence ID" value="NZ_JADEYS010000002.1"/>
</dbReference>
<evidence type="ECO:0000313" key="2">
    <source>
        <dbReference type="Proteomes" id="UP000640333"/>
    </source>
</evidence>